<feature type="coiled-coil region" evidence="1">
    <location>
        <begin position="117"/>
        <end position="154"/>
    </location>
</feature>
<organism evidence="3 4">
    <name type="scientific">Tanacetum coccineum</name>
    <dbReference type="NCBI Taxonomy" id="301880"/>
    <lineage>
        <taxon>Eukaryota</taxon>
        <taxon>Viridiplantae</taxon>
        <taxon>Streptophyta</taxon>
        <taxon>Embryophyta</taxon>
        <taxon>Tracheophyta</taxon>
        <taxon>Spermatophyta</taxon>
        <taxon>Magnoliopsida</taxon>
        <taxon>eudicotyledons</taxon>
        <taxon>Gunneridae</taxon>
        <taxon>Pentapetalae</taxon>
        <taxon>asterids</taxon>
        <taxon>campanulids</taxon>
        <taxon>Asterales</taxon>
        <taxon>Asteraceae</taxon>
        <taxon>Asteroideae</taxon>
        <taxon>Anthemideae</taxon>
        <taxon>Anthemidinae</taxon>
        <taxon>Tanacetum</taxon>
    </lineage>
</organism>
<name>A0ABQ5BBV0_9ASTR</name>
<keyword evidence="4" id="KW-1185">Reference proteome</keyword>
<protein>
    <recommendedName>
        <fullName evidence="5">Transposase (Putative), gypsy type</fullName>
    </recommendedName>
</protein>
<dbReference type="EMBL" id="BQNB010012981">
    <property type="protein sequence ID" value="GJT10359.1"/>
    <property type="molecule type" value="Genomic_DNA"/>
</dbReference>
<sequence>MRRKRVNEEAEENAPPKVLRKDHASGPTHSTRGGKSLAAMGLDVGSTFSSPAAQNTPTAVSDLEPLSYAKPQPHPVQDIAQSSKGAAVEIPTEDFATTEVAMGSQLRLRFEQEVRLLKKATAKIARHDQKIQAREEEIKKLDEEIRSLRTLETEAKSVDLAGELESLRAQFYRSPSYQPSIIPTSVQSVSTKMDARLDALSIGFDEELYPHMLTAIADRRWVIRPGLRLAIMKCAESTKLRQAFADVVSARIMKGTSEGLKYGVDHGEAKLDLAAIEAYDPEAEAKYVATLTALRDLKYPLVDQLEKLRDAPIDLLMASLNLESDSREDTPEWIRELRPSTSQLKIPIYLDVRNLRNPWSAQEEMLLEDSIAANRSRAEKKKKCRVVCRTHGVGSVHHARSDGIPVSAPTVAPQGLAILLVDAAVQTEASEDEASPRLLRSKSLPPMYNLDWP</sequence>
<keyword evidence="1" id="KW-0175">Coiled coil</keyword>
<gene>
    <name evidence="3" type="ORF">Tco_0857401</name>
</gene>
<evidence type="ECO:0000313" key="3">
    <source>
        <dbReference type="EMBL" id="GJT10359.1"/>
    </source>
</evidence>
<reference evidence="3" key="2">
    <citation type="submission" date="2022-01" db="EMBL/GenBank/DDBJ databases">
        <authorList>
            <person name="Yamashiro T."/>
            <person name="Shiraishi A."/>
            <person name="Satake H."/>
            <person name="Nakayama K."/>
        </authorList>
    </citation>
    <scope>NUCLEOTIDE SEQUENCE</scope>
</reference>
<accession>A0ABQ5BBV0</accession>
<proteinExistence type="predicted"/>
<evidence type="ECO:0000256" key="1">
    <source>
        <dbReference type="SAM" id="Coils"/>
    </source>
</evidence>
<feature type="region of interest" description="Disordered" evidence="2">
    <location>
        <begin position="1"/>
        <end position="77"/>
    </location>
</feature>
<reference evidence="3" key="1">
    <citation type="journal article" date="2022" name="Int. J. Mol. Sci.">
        <title>Draft Genome of Tanacetum Coccineum: Genomic Comparison of Closely Related Tanacetum-Family Plants.</title>
        <authorList>
            <person name="Yamashiro T."/>
            <person name="Shiraishi A."/>
            <person name="Nakayama K."/>
            <person name="Satake H."/>
        </authorList>
    </citation>
    <scope>NUCLEOTIDE SEQUENCE</scope>
</reference>
<dbReference type="Proteomes" id="UP001151760">
    <property type="component" value="Unassembled WGS sequence"/>
</dbReference>
<comment type="caution">
    <text evidence="3">The sequence shown here is derived from an EMBL/GenBank/DDBJ whole genome shotgun (WGS) entry which is preliminary data.</text>
</comment>
<evidence type="ECO:0000256" key="2">
    <source>
        <dbReference type="SAM" id="MobiDB-lite"/>
    </source>
</evidence>
<feature type="compositionally biased region" description="Polar residues" evidence="2">
    <location>
        <begin position="46"/>
        <end position="59"/>
    </location>
</feature>
<evidence type="ECO:0008006" key="5">
    <source>
        <dbReference type="Google" id="ProtNLM"/>
    </source>
</evidence>
<evidence type="ECO:0000313" key="4">
    <source>
        <dbReference type="Proteomes" id="UP001151760"/>
    </source>
</evidence>